<gene>
    <name evidence="7" type="ORF">RDB_LOCUS29617</name>
</gene>
<evidence type="ECO:0000256" key="1">
    <source>
        <dbReference type="ARBA" id="ARBA00004141"/>
    </source>
</evidence>
<dbReference type="PANTHER" id="PTHR12570:SF82">
    <property type="entry name" value="NIPA-LIKE PROTEIN 3"/>
    <property type="match status" value="1"/>
</dbReference>
<evidence type="ECO:0000313" key="7">
    <source>
        <dbReference type="EMBL" id="CAE6414961.1"/>
    </source>
</evidence>
<keyword evidence="4 6" id="KW-0472">Membrane</keyword>
<feature type="transmembrane region" description="Helical" evidence="6">
    <location>
        <begin position="90"/>
        <end position="109"/>
    </location>
</feature>
<comment type="caution">
    <text evidence="7">The sequence shown here is derived from an EMBL/GenBank/DDBJ whole genome shotgun (WGS) entry which is preliminary data.</text>
</comment>
<feature type="transmembrane region" description="Helical" evidence="6">
    <location>
        <begin position="46"/>
        <end position="69"/>
    </location>
</feature>
<dbReference type="SUPFAM" id="SSF103481">
    <property type="entry name" value="Multidrug resistance efflux transporter EmrE"/>
    <property type="match status" value="1"/>
</dbReference>
<organism evidence="7 8">
    <name type="scientific">Rhizoctonia solani</name>
    <dbReference type="NCBI Taxonomy" id="456999"/>
    <lineage>
        <taxon>Eukaryota</taxon>
        <taxon>Fungi</taxon>
        <taxon>Dikarya</taxon>
        <taxon>Basidiomycota</taxon>
        <taxon>Agaricomycotina</taxon>
        <taxon>Agaricomycetes</taxon>
        <taxon>Cantharellales</taxon>
        <taxon>Ceratobasidiaceae</taxon>
        <taxon>Rhizoctonia</taxon>
    </lineage>
</organism>
<protein>
    <submittedName>
        <fullName evidence="7">Uncharacterized protein</fullName>
    </submittedName>
</protein>
<dbReference type="Proteomes" id="UP000663841">
    <property type="component" value="Unassembled WGS sequence"/>
</dbReference>
<sequence length="556" mass="59085">MAANLTVSVLDVESTTSSAVATATAAAAEAATTEIAKVQKHAQSPVVAFLIGLCIVTLASVLNAGGLNLTKLDHVRQNALPKASRQKKDYLRPLWLVGMVLYILSQLLGSTLALEYMRAEYVAPLGSTSLIFNFMFASILVGTPVGRTDIYGTVVVVLGVCGIVAFGSINSGVETEMDIARLSALWSRGGWLLFFILMSTALTIVFFCTSILDAVLTARSDLSALPAGAAASRQPVPTTVVGKVRVKCISWESGLRDLLERWTASRDDNMLAWTLGIGWACVGGGLAGGCLVFAKAVVKLISGVLSEENTGNQFGHPAAIITFIFLAITAVSQIIALNRGLKVYDSTLVVPVFYGVYTASGFLNSLVFNDEIDAYKGWTLFAIAVSILVLIGGVVLLTTKKPDPTSANAAATIGAPARARAKNSDEEVADEQDTEALHPSTPGERSEPLWQIGEDDDDVDGRGAMVSTSVSPKINRTRANSGSLRSRSSSYLPPKHEGEEGRGLMHAHDEDDEDDAETPIAGPRRGPSAHSQDEDEDEEFKGWDRASVTGSPRARR</sequence>
<feature type="transmembrane region" description="Helical" evidence="6">
    <location>
        <begin position="189"/>
        <end position="212"/>
    </location>
</feature>
<evidence type="ECO:0000256" key="2">
    <source>
        <dbReference type="ARBA" id="ARBA00022692"/>
    </source>
</evidence>
<feature type="transmembrane region" description="Helical" evidence="6">
    <location>
        <begin position="380"/>
        <end position="398"/>
    </location>
</feature>
<keyword evidence="2 6" id="KW-0812">Transmembrane</keyword>
<feature type="compositionally biased region" description="Polar residues" evidence="5">
    <location>
        <begin position="466"/>
        <end position="480"/>
    </location>
</feature>
<evidence type="ECO:0000256" key="6">
    <source>
        <dbReference type="SAM" id="Phobius"/>
    </source>
</evidence>
<feature type="transmembrane region" description="Helical" evidence="6">
    <location>
        <begin position="271"/>
        <end position="294"/>
    </location>
</feature>
<feature type="transmembrane region" description="Helical" evidence="6">
    <location>
        <begin position="314"/>
        <end position="336"/>
    </location>
</feature>
<accession>A0A8H2X2S9</accession>
<evidence type="ECO:0000256" key="4">
    <source>
        <dbReference type="ARBA" id="ARBA00023136"/>
    </source>
</evidence>
<dbReference type="Pfam" id="PF05653">
    <property type="entry name" value="Mg_trans_NIPA"/>
    <property type="match status" value="2"/>
</dbReference>
<reference evidence="7" key="1">
    <citation type="submission" date="2021-01" db="EMBL/GenBank/DDBJ databases">
        <authorList>
            <person name="Kaushik A."/>
        </authorList>
    </citation>
    <scope>NUCLEOTIDE SEQUENCE</scope>
    <source>
        <strain evidence="7">AG3-T5</strain>
    </source>
</reference>
<feature type="compositionally biased region" description="Low complexity" evidence="5">
    <location>
        <begin position="407"/>
        <end position="418"/>
    </location>
</feature>
<feature type="transmembrane region" description="Helical" evidence="6">
    <location>
        <begin position="150"/>
        <end position="169"/>
    </location>
</feature>
<evidence type="ECO:0000313" key="8">
    <source>
        <dbReference type="Proteomes" id="UP000663841"/>
    </source>
</evidence>
<feature type="region of interest" description="Disordered" evidence="5">
    <location>
        <begin position="404"/>
        <end position="556"/>
    </location>
</feature>
<dbReference type="InterPro" id="IPR008521">
    <property type="entry name" value="Mg_trans_NIPA"/>
</dbReference>
<dbReference type="EMBL" id="CAJMWW010000068">
    <property type="protein sequence ID" value="CAE6414961.1"/>
    <property type="molecule type" value="Genomic_DNA"/>
</dbReference>
<dbReference type="AlphaFoldDB" id="A0A8H2X2S9"/>
<proteinExistence type="predicted"/>
<dbReference type="GO" id="GO:0015095">
    <property type="term" value="F:magnesium ion transmembrane transporter activity"/>
    <property type="evidence" value="ECO:0007669"/>
    <property type="project" value="InterPro"/>
</dbReference>
<dbReference type="InterPro" id="IPR037185">
    <property type="entry name" value="EmrE-like"/>
</dbReference>
<dbReference type="PANTHER" id="PTHR12570">
    <property type="match status" value="1"/>
</dbReference>
<dbReference type="GO" id="GO:0016020">
    <property type="term" value="C:membrane"/>
    <property type="evidence" value="ECO:0007669"/>
    <property type="project" value="UniProtKB-SubCell"/>
</dbReference>
<feature type="compositionally biased region" description="Basic and acidic residues" evidence="5">
    <location>
        <begin position="494"/>
        <end position="509"/>
    </location>
</feature>
<feature type="compositionally biased region" description="Low complexity" evidence="5">
    <location>
        <begin position="481"/>
        <end position="490"/>
    </location>
</feature>
<keyword evidence="3 6" id="KW-1133">Transmembrane helix</keyword>
<evidence type="ECO:0000256" key="5">
    <source>
        <dbReference type="SAM" id="MobiDB-lite"/>
    </source>
</evidence>
<comment type="subcellular location">
    <subcellularLocation>
        <location evidence="1">Membrane</location>
        <topology evidence="1">Multi-pass membrane protein</topology>
    </subcellularLocation>
</comment>
<name>A0A8H2X2S9_9AGAM</name>
<evidence type="ECO:0000256" key="3">
    <source>
        <dbReference type="ARBA" id="ARBA00022989"/>
    </source>
</evidence>
<feature type="transmembrane region" description="Helical" evidence="6">
    <location>
        <begin position="121"/>
        <end position="143"/>
    </location>
</feature>
<feature type="transmembrane region" description="Helical" evidence="6">
    <location>
        <begin position="348"/>
        <end position="368"/>
    </location>
</feature>